<accession>A0AAD2H1B8</accession>
<gene>
    <name evidence="10" type="ORF">MYCIT1_LOCUS10285</name>
</gene>
<dbReference type="FunFam" id="3.40.532.10:FF:000006">
    <property type="entry name" value="Ubiquitin carboxyl-terminal hydrolase"/>
    <property type="match status" value="1"/>
</dbReference>
<protein>
    <recommendedName>
        <fullName evidence="8">Ubiquitin carboxyl-terminal hydrolase</fullName>
        <ecNumber evidence="8">3.4.19.12</ecNumber>
    </recommendedName>
</protein>
<comment type="similarity">
    <text evidence="2 7 8">Belongs to the peptidase C12 family.</text>
</comment>
<evidence type="ECO:0000256" key="5">
    <source>
        <dbReference type="ARBA" id="ARBA00022801"/>
    </source>
</evidence>
<dbReference type="Gene3D" id="3.40.532.10">
    <property type="entry name" value="Peptidase C12, ubiquitin carboxyl-terminal hydrolase"/>
    <property type="match status" value="1"/>
</dbReference>
<evidence type="ECO:0000313" key="10">
    <source>
        <dbReference type="EMBL" id="CAK5267613.1"/>
    </source>
</evidence>
<keyword evidence="3 7" id="KW-0645">Protease</keyword>
<comment type="catalytic activity">
    <reaction evidence="1 7 8">
        <text>Thiol-dependent hydrolysis of ester, thioester, amide, peptide and isopeptide bonds formed by the C-terminal Gly of ubiquitin (a 76-residue protein attached to proteins as an intracellular targeting signal).</text>
        <dbReference type="EC" id="3.4.19.12"/>
    </reaction>
</comment>
<evidence type="ECO:0000256" key="4">
    <source>
        <dbReference type="ARBA" id="ARBA00022786"/>
    </source>
</evidence>
<dbReference type="GO" id="GO:0004843">
    <property type="term" value="F:cysteine-type deubiquitinase activity"/>
    <property type="evidence" value="ECO:0007669"/>
    <property type="project" value="UniProtKB-UniRule"/>
</dbReference>
<feature type="active site" description="Proton donor" evidence="7">
    <location>
        <position position="167"/>
    </location>
</feature>
<organism evidence="10 11">
    <name type="scientific">Mycena citricolor</name>
    <dbReference type="NCBI Taxonomy" id="2018698"/>
    <lineage>
        <taxon>Eukaryota</taxon>
        <taxon>Fungi</taxon>
        <taxon>Dikarya</taxon>
        <taxon>Basidiomycota</taxon>
        <taxon>Agaricomycotina</taxon>
        <taxon>Agaricomycetes</taxon>
        <taxon>Agaricomycetidae</taxon>
        <taxon>Agaricales</taxon>
        <taxon>Marasmiineae</taxon>
        <taxon>Mycenaceae</taxon>
        <taxon>Mycena</taxon>
    </lineage>
</organism>
<keyword evidence="6 7" id="KW-0788">Thiol protease</keyword>
<dbReference type="PANTHER" id="PTHR10589">
    <property type="entry name" value="UBIQUITIN CARBOXYL-TERMINAL HYDROLASE"/>
    <property type="match status" value="1"/>
</dbReference>
<dbReference type="InterPro" id="IPR038765">
    <property type="entry name" value="Papain-like_cys_pep_sf"/>
</dbReference>
<dbReference type="GO" id="GO:0016579">
    <property type="term" value="P:protein deubiquitination"/>
    <property type="evidence" value="ECO:0007669"/>
    <property type="project" value="TreeGrafter"/>
</dbReference>
<dbReference type="CDD" id="cd09616">
    <property type="entry name" value="Peptidase_C12_UCH_L1_L3"/>
    <property type="match status" value="1"/>
</dbReference>
<dbReference type="PANTHER" id="PTHR10589:SF17">
    <property type="entry name" value="UBIQUITIN CARBOXYL-TERMINAL HYDROLASE"/>
    <property type="match status" value="1"/>
</dbReference>
<dbReference type="AlphaFoldDB" id="A0AAD2H1B8"/>
<evidence type="ECO:0000256" key="2">
    <source>
        <dbReference type="ARBA" id="ARBA00009326"/>
    </source>
</evidence>
<feature type="site" description="Transition state stabilizer" evidence="7">
    <location>
        <position position="90"/>
    </location>
</feature>
<dbReference type="SUPFAM" id="SSF54001">
    <property type="entry name" value="Cysteine proteinases"/>
    <property type="match status" value="1"/>
</dbReference>
<comment type="caution">
    <text evidence="10">The sequence shown here is derived from an EMBL/GenBank/DDBJ whole genome shotgun (WGS) entry which is preliminary data.</text>
</comment>
<feature type="active site" description="Nucleophile" evidence="7">
    <location>
        <position position="96"/>
    </location>
</feature>
<keyword evidence="11" id="KW-1185">Reference proteome</keyword>
<dbReference type="EMBL" id="CAVNYO010000128">
    <property type="protein sequence ID" value="CAK5267613.1"/>
    <property type="molecule type" value="Genomic_DNA"/>
</dbReference>
<dbReference type="InterPro" id="IPR036959">
    <property type="entry name" value="Peptidase_C12_UCH_sf"/>
</dbReference>
<proteinExistence type="inferred from homology"/>
<feature type="site" description="Important for enzyme activity" evidence="7">
    <location>
        <position position="191"/>
    </location>
</feature>
<name>A0AAD2H1B8_9AGAR</name>
<evidence type="ECO:0000256" key="7">
    <source>
        <dbReference type="PROSITE-ProRule" id="PRU01393"/>
    </source>
</evidence>
<dbReference type="PROSITE" id="PS52048">
    <property type="entry name" value="UCH_DOMAIN"/>
    <property type="match status" value="1"/>
</dbReference>
<dbReference type="PRINTS" id="PR00707">
    <property type="entry name" value="UBCTHYDRLASE"/>
</dbReference>
<evidence type="ECO:0000259" key="9">
    <source>
        <dbReference type="PROSITE" id="PS52048"/>
    </source>
</evidence>
<evidence type="ECO:0000256" key="8">
    <source>
        <dbReference type="RuleBase" id="RU361215"/>
    </source>
</evidence>
<dbReference type="PROSITE" id="PS00140">
    <property type="entry name" value="UCH_1"/>
    <property type="match status" value="1"/>
</dbReference>
<keyword evidence="5 7" id="KW-0378">Hydrolase</keyword>
<reference evidence="10" key="1">
    <citation type="submission" date="2023-11" db="EMBL/GenBank/DDBJ databases">
        <authorList>
            <person name="De Vega J J."/>
            <person name="De Vega J J."/>
        </authorList>
    </citation>
    <scope>NUCLEOTIDE SEQUENCE</scope>
</reference>
<dbReference type="EC" id="3.4.19.12" evidence="8"/>
<dbReference type="Pfam" id="PF01088">
    <property type="entry name" value="Peptidase_C12"/>
    <property type="match status" value="1"/>
</dbReference>
<sequence length="235" mass="25660">MPASRWIPLESNPDASSILRNHLWLASIDQFEDVYGLDQELLDMVPQPVKALVLLFPITPQSEARRKEEDEQIAAKGAVSTDPTLIWIKQTIPNACGTMGIIHALANSDVTLVPESPLAKFIEQCSSKTPEERATLLEITPLFASIHEGVASTGQSAVPRNLDTNLHFTAFVRAPDISGAGGSHQRIIELDGRRSGPIDRGECKDFLADAVKVIKDIYISASQSVEFNIMALCET</sequence>
<evidence type="ECO:0000256" key="1">
    <source>
        <dbReference type="ARBA" id="ARBA00000707"/>
    </source>
</evidence>
<evidence type="ECO:0000256" key="3">
    <source>
        <dbReference type="ARBA" id="ARBA00022670"/>
    </source>
</evidence>
<dbReference type="GO" id="GO:0006511">
    <property type="term" value="P:ubiquitin-dependent protein catabolic process"/>
    <property type="evidence" value="ECO:0007669"/>
    <property type="project" value="UniProtKB-UniRule"/>
</dbReference>
<feature type="domain" description="UCH catalytic" evidence="9">
    <location>
        <begin position="5"/>
        <end position="234"/>
    </location>
</feature>
<evidence type="ECO:0000256" key="6">
    <source>
        <dbReference type="ARBA" id="ARBA00022807"/>
    </source>
</evidence>
<keyword evidence="4 7" id="KW-0833">Ubl conjugation pathway</keyword>
<evidence type="ECO:0000313" key="11">
    <source>
        <dbReference type="Proteomes" id="UP001295794"/>
    </source>
</evidence>
<dbReference type="InterPro" id="IPR001578">
    <property type="entry name" value="Peptidase_C12_UCH"/>
</dbReference>
<dbReference type="Proteomes" id="UP001295794">
    <property type="component" value="Unassembled WGS sequence"/>
</dbReference>
<dbReference type="GO" id="GO:0005737">
    <property type="term" value="C:cytoplasm"/>
    <property type="evidence" value="ECO:0007669"/>
    <property type="project" value="TreeGrafter"/>
</dbReference>
<dbReference type="InterPro" id="IPR057254">
    <property type="entry name" value="UCH_AS"/>
</dbReference>